<dbReference type="STRING" id="77586.A0A0D9WI94"/>
<protein>
    <recommendedName>
        <fullName evidence="6">Bifunctional inhibitor/plant lipid transfer protein/seed storage helical domain-containing protein</fullName>
    </recommendedName>
</protein>
<dbReference type="Gene3D" id="1.10.110.10">
    <property type="entry name" value="Plant lipid-transfer and hydrophobic proteins"/>
    <property type="match status" value="1"/>
</dbReference>
<evidence type="ECO:0000256" key="2">
    <source>
        <dbReference type="ARBA" id="ARBA00022525"/>
    </source>
</evidence>
<dbReference type="PRINTS" id="PR00210">
    <property type="entry name" value="GLUTENIN"/>
</dbReference>
<dbReference type="eggNOG" id="ENOG502R604">
    <property type="taxonomic scope" value="Eukaryota"/>
</dbReference>
<reference evidence="8" key="2">
    <citation type="submission" date="2013-12" db="EMBL/GenBank/DDBJ databases">
        <authorList>
            <person name="Yu Y."/>
            <person name="Lee S."/>
            <person name="de Baynast K."/>
            <person name="Wissotski M."/>
            <person name="Liu L."/>
            <person name="Talag J."/>
            <person name="Goicoechea J."/>
            <person name="Angelova A."/>
            <person name="Jetty R."/>
            <person name="Kudrna D."/>
            <person name="Golser W."/>
            <person name="Rivera L."/>
            <person name="Zhang J."/>
            <person name="Wing R."/>
        </authorList>
    </citation>
    <scope>NUCLEOTIDE SEQUENCE</scope>
</reference>
<dbReference type="InterPro" id="IPR001419">
    <property type="entry name" value="Glutenin"/>
</dbReference>
<evidence type="ECO:0000256" key="5">
    <source>
        <dbReference type="SAM" id="SignalP"/>
    </source>
</evidence>
<keyword evidence="3" id="KW-0758">Storage protein</keyword>
<dbReference type="PANTHER" id="PTHR34481">
    <property type="entry name" value="TRYPSIN/FACTOR XIIA INHIBITOR-RELATED"/>
    <property type="match status" value="1"/>
</dbReference>
<dbReference type="GO" id="GO:0005576">
    <property type="term" value="C:extracellular region"/>
    <property type="evidence" value="ECO:0007669"/>
    <property type="project" value="UniProtKB-SubCell"/>
</dbReference>
<dbReference type="EnsemblPlants" id="LPERR05G17620.1">
    <property type="protein sequence ID" value="LPERR05G17620.1"/>
    <property type="gene ID" value="LPERR05G17620"/>
</dbReference>
<organism evidence="7 8">
    <name type="scientific">Leersia perrieri</name>
    <dbReference type="NCBI Taxonomy" id="77586"/>
    <lineage>
        <taxon>Eukaryota</taxon>
        <taxon>Viridiplantae</taxon>
        <taxon>Streptophyta</taxon>
        <taxon>Embryophyta</taxon>
        <taxon>Tracheophyta</taxon>
        <taxon>Spermatophyta</taxon>
        <taxon>Magnoliopsida</taxon>
        <taxon>Liliopsida</taxon>
        <taxon>Poales</taxon>
        <taxon>Poaceae</taxon>
        <taxon>BOP clade</taxon>
        <taxon>Oryzoideae</taxon>
        <taxon>Oryzeae</taxon>
        <taxon>Oryzinae</taxon>
        <taxon>Leersia</taxon>
    </lineage>
</organism>
<dbReference type="SUPFAM" id="SSF47699">
    <property type="entry name" value="Bifunctional inhibitor/lipid-transfer protein/seed storage 2S albumin"/>
    <property type="match status" value="1"/>
</dbReference>
<evidence type="ECO:0000313" key="8">
    <source>
        <dbReference type="Proteomes" id="UP000032180"/>
    </source>
</evidence>
<evidence type="ECO:0000256" key="4">
    <source>
        <dbReference type="ARBA" id="ARBA00023129"/>
    </source>
</evidence>
<keyword evidence="5" id="KW-0732">Signal</keyword>
<accession>A0A0D9WI94</accession>
<proteinExistence type="predicted"/>
<sequence>MAKVVFLAALVAAMVAVTVAQVGESEMSRYRDRQCMREVQDSPLDACRQVMERQLTGMVGRRAQIGLRAQLGLRAQCCQQLQDVSRDCRCAAIRQMVLNYEESMPMPFEQQQQQQRYYGEEQQEYYGEEHYGEEGYYGEQQQPQYYPQPQQQPGMTRVRLTRARQYASQLPAMCRVEPQQCSIFSTGQY</sequence>
<dbReference type="Gramene" id="LPERR05G17620.1">
    <property type="protein sequence ID" value="LPERR05G17620.1"/>
    <property type="gene ID" value="LPERR05G17620"/>
</dbReference>
<evidence type="ECO:0000313" key="7">
    <source>
        <dbReference type="EnsemblPlants" id="LPERR05G17620.1"/>
    </source>
</evidence>
<feature type="chain" id="PRO_5002349059" description="Bifunctional inhibitor/plant lipid transfer protein/seed storage helical domain-containing protein" evidence="5">
    <location>
        <begin position="21"/>
        <end position="189"/>
    </location>
</feature>
<name>A0A0D9WI94_9ORYZ</name>
<dbReference type="GO" id="GO:0045735">
    <property type="term" value="F:nutrient reservoir activity"/>
    <property type="evidence" value="ECO:0007669"/>
    <property type="project" value="UniProtKB-KW"/>
</dbReference>
<keyword evidence="4" id="KW-0708">Seed storage protein</keyword>
<reference evidence="7 8" key="1">
    <citation type="submission" date="2012-08" db="EMBL/GenBank/DDBJ databases">
        <title>Oryza genome evolution.</title>
        <authorList>
            <person name="Wing R.A."/>
        </authorList>
    </citation>
    <scope>NUCLEOTIDE SEQUENCE</scope>
</reference>
<dbReference type="HOGENOM" id="CLU_1404429_0_0_1"/>
<feature type="signal peptide" evidence="5">
    <location>
        <begin position="1"/>
        <end position="20"/>
    </location>
</feature>
<dbReference type="InterPro" id="IPR036312">
    <property type="entry name" value="Bifun_inhib/LTP/seed_sf"/>
</dbReference>
<dbReference type="SMART" id="SM00499">
    <property type="entry name" value="AAI"/>
    <property type="match status" value="1"/>
</dbReference>
<dbReference type="Proteomes" id="UP000032180">
    <property type="component" value="Chromosome 5"/>
</dbReference>
<feature type="domain" description="Bifunctional inhibitor/plant lipid transfer protein/seed storage helical" evidence="6">
    <location>
        <begin position="47"/>
        <end position="181"/>
    </location>
</feature>
<dbReference type="Pfam" id="PF00234">
    <property type="entry name" value="Tryp_alpha_amyl"/>
    <property type="match status" value="1"/>
</dbReference>
<reference evidence="7" key="3">
    <citation type="submission" date="2015-04" db="UniProtKB">
        <authorList>
            <consortium name="EnsemblPlants"/>
        </authorList>
    </citation>
    <scope>IDENTIFICATION</scope>
</reference>
<evidence type="ECO:0000256" key="3">
    <source>
        <dbReference type="ARBA" id="ARBA00022761"/>
    </source>
</evidence>
<evidence type="ECO:0000259" key="6">
    <source>
        <dbReference type="SMART" id="SM00499"/>
    </source>
</evidence>
<dbReference type="PANTHER" id="PTHR34481:SF9">
    <property type="entry name" value="19 KDA GLOBULIN"/>
    <property type="match status" value="1"/>
</dbReference>
<dbReference type="InterPro" id="IPR016140">
    <property type="entry name" value="Bifunc_inhib/LTP/seed_store"/>
</dbReference>
<dbReference type="GO" id="GO:0019863">
    <property type="term" value="F:IgE binding"/>
    <property type="evidence" value="ECO:0007669"/>
    <property type="project" value="EnsemblPlants"/>
</dbReference>
<comment type="subcellular location">
    <subcellularLocation>
        <location evidence="1">Secreted</location>
    </subcellularLocation>
</comment>
<keyword evidence="2" id="KW-0964">Secreted</keyword>
<keyword evidence="8" id="KW-1185">Reference proteome</keyword>
<evidence type="ECO:0000256" key="1">
    <source>
        <dbReference type="ARBA" id="ARBA00004613"/>
    </source>
</evidence>
<dbReference type="AlphaFoldDB" id="A0A0D9WI94"/>